<dbReference type="HOGENOM" id="CLU_1821095_0_0_2"/>
<dbReference type="SUPFAM" id="SSF110087">
    <property type="entry name" value="DR1885-like metal-binding protein"/>
    <property type="match status" value="1"/>
</dbReference>
<dbReference type="InterPro" id="IPR058248">
    <property type="entry name" value="Lxx211020-like"/>
</dbReference>
<dbReference type="eggNOG" id="arCOG07018">
    <property type="taxonomic scope" value="Archaea"/>
</dbReference>
<name>H6QCH5_PYROT</name>
<keyword evidence="2" id="KW-1185">Reference proteome</keyword>
<evidence type="ECO:0000313" key="1">
    <source>
        <dbReference type="EMBL" id="AFA39792.1"/>
    </source>
</evidence>
<dbReference type="EMBL" id="CP003316">
    <property type="protein sequence ID" value="AFA39792.1"/>
    <property type="molecule type" value="Genomic_DNA"/>
</dbReference>
<dbReference type="InterPro" id="IPR036182">
    <property type="entry name" value="PCuAC_sf"/>
</dbReference>
<accession>H6QCH5</accession>
<evidence type="ECO:0008006" key="3">
    <source>
        <dbReference type="Google" id="ProtNLM"/>
    </source>
</evidence>
<dbReference type="PANTHER" id="PTHR36302:SF1">
    <property type="entry name" value="COPPER CHAPERONE PCU(A)C"/>
    <property type="match status" value="1"/>
</dbReference>
<gene>
    <name evidence="1" type="ordered locus">Pogu_1765</name>
</gene>
<protein>
    <recommendedName>
        <fullName evidence="3">Copper chaperone PCu(A)C</fullName>
    </recommendedName>
</protein>
<organism evidence="1 2">
    <name type="scientific">Pyrobaculum oguniense (strain DSM 13380 / JCM 10595 / TE7)</name>
    <dbReference type="NCBI Taxonomy" id="698757"/>
    <lineage>
        <taxon>Archaea</taxon>
        <taxon>Thermoproteota</taxon>
        <taxon>Thermoprotei</taxon>
        <taxon>Thermoproteales</taxon>
        <taxon>Thermoproteaceae</taxon>
        <taxon>Pyrobaculum</taxon>
    </lineage>
</organism>
<proteinExistence type="predicted"/>
<dbReference type="KEGG" id="pog:Pogu_1765"/>
<reference evidence="1 2" key="1">
    <citation type="journal article" date="2012" name="Stand. Genomic Sci.">
        <title>Complete genome sequence of Pyrobaculum oguniense.</title>
        <authorList>
            <person name="Bernick D.L."/>
            <person name="Karplus K."/>
            <person name="Lui L.M."/>
            <person name="Coker J.K."/>
            <person name="Murphy J.N."/>
            <person name="Chan P.P."/>
            <person name="Cozen A.E."/>
            <person name="Lowe T.M."/>
        </authorList>
    </citation>
    <scope>NUCLEOTIDE SEQUENCE [LARGE SCALE GENOMIC DNA]</scope>
    <source>
        <strain evidence="1 2">TE7</strain>
    </source>
</reference>
<dbReference type="Gene3D" id="2.60.40.1890">
    <property type="entry name" value="PCu(A)C copper chaperone"/>
    <property type="match status" value="1"/>
</dbReference>
<dbReference type="AlphaFoldDB" id="H6QCH5"/>
<evidence type="ECO:0000313" key="2">
    <source>
        <dbReference type="Proteomes" id="UP000009062"/>
    </source>
</evidence>
<dbReference type="STRING" id="698757.Pogu_1765"/>
<dbReference type="PANTHER" id="PTHR36302">
    <property type="entry name" value="BLR7088 PROTEIN"/>
    <property type="match status" value="1"/>
</dbReference>
<sequence length="141" mass="15127">MRKALFLIALAVAAAVGYIALVKPYVKDASYIATAPDTAMAVFTFVNPTPFTVCITGAEVLKPPGVSAELHVTEINGTLVAMRPIDKVCAAPFSAVKFTHFGYHLMLTGNITGDVEIRLRLSNGEDLVFAAARTQLEIHIH</sequence>
<dbReference type="Proteomes" id="UP000009062">
    <property type="component" value="Chromosome"/>
</dbReference>